<keyword evidence="2" id="KW-0805">Transcription regulation</keyword>
<dbReference type="FunFam" id="1.10.10.60:FF:000132">
    <property type="entry name" value="AraC family transcriptional regulator"/>
    <property type="match status" value="1"/>
</dbReference>
<keyword evidence="7" id="KW-1185">Reference proteome</keyword>
<feature type="domain" description="HTH araC/xylS-type" evidence="5">
    <location>
        <begin position="165"/>
        <end position="265"/>
    </location>
</feature>
<dbReference type="Gene3D" id="2.60.120.10">
    <property type="entry name" value="Jelly Rolls"/>
    <property type="match status" value="1"/>
</dbReference>
<evidence type="ECO:0000259" key="5">
    <source>
        <dbReference type="PROSITE" id="PS01124"/>
    </source>
</evidence>
<keyword evidence="1" id="KW-0678">Repressor</keyword>
<keyword evidence="3" id="KW-0238">DNA-binding</keyword>
<dbReference type="SMART" id="SM00342">
    <property type="entry name" value="HTH_ARAC"/>
    <property type="match status" value="1"/>
</dbReference>
<dbReference type="CDD" id="cd06124">
    <property type="entry name" value="cupin_NimR-like_N"/>
    <property type="match status" value="1"/>
</dbReference>
<dbReference type="PANTHER" id="PTHR11019">
    <property type="entry name" value="HTH-TYPE TRANSCRIPTIONAL REGULATOR NIMR"/>
    <property type="match status" value="1"/>
</dbReference>
<dbReference type="GO" id="GO:0043565">
    <property type="term" value="F:sequence-specific DNA binding"/>
    <property type="evidence" value="ECO:0007669"/>
    <property type="project" value="InterPro"/>
</dbReference>
<dbReference type="InterPro" id="IPR009057">
    <property type="entry name" value="Homeodomain-like_sf"/>
</dbReference>
<dbReference type="InterPro" id="IPR018060">
    <property type="entry name" value="HTH_AraC"/>
</dbReference>
<dbReference type="PROSITE" id="PS00041">
    <property type="entry name" value="HTH_ARAC_FAMILY_1"/>
    <property type="match status" value="1"/>
</dbReference>
<dbReference type="InterPro" id="IPR011051">
    <property type="entry name" value="RmlC_Cupin_sf"/>
</dbReference>
<protein>
    <submittedName>
        <fullName evidence="6">AraC family transcriptional regulator</fullName>
    </submittedName>
</protein>
<dbReference type="SUPFAM" id="SSF51182">
    <property type="entry name" value="RmlC-like cupins"/>
    <property type="match status" value="1"/>
</dbReference>
<keyword evidence="4" id="KW-0804">Transcription</keyword>
<dbReference type="InterPro" id="IPR018062">
    <property type="entry name" value="HTH_AraC-typ_CS"/>
</dbReference>
<dbReference type="Proteomes" id="UP000237682">
    <property type="component" value="Unassembled WGS sequence"/>
</dbReference>
<dbReference type="Gene3D" id="1.10.10.60">
    <property type="entry name" value="Homeodomain-like"/>
    <property type="match status" value="1"/>
</dbReference>
<dbReference type="AlphaFoldDB" id="A0A2S9Q8Y8"/>
<dbReference type="PANTHER" id="PTHR11019:SF159">
    <property type="entry name" value="TRANSCRIPTIONAL REGULATOR-RELATED"/>
    <property type="match status" value="1"/>
</dbReference>
<evidence type="ECO:0000256" key="2">
    <source>
        <dbReference type="ARBA" id="ARBA00023015"/>
    </source>
</evidence>
<evidence type="ECO:0000256" key="1">
    <source>
        <dbReference type="ARBA" id="ARBA00022491"/>
    </source>
</evidence>
<proteinExistence type="predicted"/>
<evidence type="ECO:0000313" key="6">
    <source>
        <dbReference type="EMBL" id="PRH85822.1"/>
    </source>
</evidence>
<dbReference type="InterPro" id="IPR014710">
    <property type="entry name" value="RmlC-like_jellyroll"/>
</dbReference>
<evidence type="ECO:0000256" key="3">
    <source>
        <dbReference type="ARBA" id="ARBA00023125"/>
    </source>
</evidence>
<dbReference type="RefSeq" id="WP_105863818.1">
    <property type="nucleotide sequence ID" value="NZ_PUEJ01000007.1"/>
</dbReference>
<name>A0A2S9Q8Y8_9HYPH</name>
<accession>A0A2S9Q8Y8</accession>
<sequence length="275" mass="30514">MVPDLQGMDFIERSDGPPLVAIWGGEEPESRYRLGTREYDWHSHVRGQVFCVESGLVHVRTSHGSWLLPPHRAGWIPPGEHHWASVSGATSGWSVVVAPEEARQLPGLPCVFGISELMRALVRRAVSWTMQPSLFPEQQRIMQVLLDEIARAPHEPLHLPMPSDPRLARIARAVLSEPGSTRTLEQWASLGAVSARTLRRLMQAETGLSFAAWRQQVRLTHALEMLAGGEPVAAIADALNYASPSNFIAMFRRAFGESPARYFSGRGPRDFEKSG</sequence>
<evidence type="ECO:0000256" key="4">
    <source>
        <dbReference type="ARBA" id="ARBA00023163"/>
    </source>
</evidence>
<dbReference type="EMBL" id="PUEJ01000007">
    <property type="protein sequence ID" value="PRH85822.1"/>
    <property type="molecule type" value="Genomic_DNA"/>
</dbReference>
<gene>
    <name evidence="6" type="ORF">C5L14_19940</name>
</gene>
<dbReference type="GO" id="GO:0003700">
    <property type="term" value="F:DNA-binding transcription factor activity"/>
    <property type="evidence" value="ECO:0007669"/>
    <property type="project" value="InterPro"/>
</dbReference>
<reference evidence="6 7" key="1">
    <citation type="submission" date="2018-02" db="EMBL/GenBank/DDBJ databases">
        <title>Whole genome sequencing of endophytic bacterium.</title>
        <authorList>
            <person name="Eedara R."/>
            <person name="Podile A.R."/>
        </authorList>
    </citation>
    <scope>NUCLEOTIDE SEQUENCE [LARGE SCALE GENOMIC DNA]</scope>
    <source>
        <strain evidence="6 7">RP1T</strain>
    </source>
</reference>
<dbReference type="PROSITE" id="PS01124">
    <property type="entry name" value="HTH_ARAC_FAMILY_2"/>
    <property type="match status" value="1"/>
</dbReference>
<comment type="caution">
    <text evidence="6">The sequence shown here is derived from an EMBL/GenBank/DDBJ whole genome shotgun (WGS) entry which is preliminary data.</text>
</comment>
<organism evidence="6 7">
    <name type="scientific">Labrys okinawensis</name>
    <dbReference type="NCBI Taxonomy" id="346911"/>
    <lineage>
        <taxon>Bacteria</taxon>
        <taxon>Pseudomonadati</taxon>
        <taxon>Pseudomonadota</taxon>
        <taxon>Alphaproteobacteria</taxon>
        <taxon>Hyphomicrobiales</taxon>
        <taxon>Xanthobacteraceae</taxon>
        <taxon>Labrys</taxon>
    </lineage>
</organism>
<dbReference type="SUPFAM" id="SSF46689">
    <property type="entry name" value="Homeodomain-like"/>
    <property type="match status" value="1"/>
</dbReference>
<evidence type="ECO:0000313" key="7">
    <source>
        <dbReference type="Proteomes" id="UP000237682"/>
    </source>
</evidence>
<dbReference type="OrthoDB" id="9804543at2"/>
<dbReference type="Pfam" id="PF12833">
    <property type="entry name" value="HTH_18"/>
    <property type="match status" value="1"/>
</dbReference>